<dbReference type="InterPro" id="IPR011704">
    <property type="entry name" value="ATPase_dyneun-rel_AAA"/>
</dbReference>
<comment type="caution">
    <text evidence="2">The sequence shown here is derived from an EMBL/GenBank/DDBJ whole genome shotgun (WGS) entry which is preliminary data.</text>
</comment>
<dbReference type="InterPro" id="IPR050764">
    <property type="entry name" value="CbbQ/NirQ/NorQ/GpvN"/>
</dbReference>
<dbReference type="PANTHER" id="PTHR42759">
    <property type="entry name" value="MOXR FAMILY PROTEIN"/>
    <property type="match status" value="1"/>
</dbReference>
<name>A0A927ZR89_SELRU</name>
<sequence length="307" mass="34332">MAVDDIDAFFRKQGLRAELLTEAAAFRRQYNEQGVRKISKPHFPYFGRQIVEAALSALLTGANLLLVGPKAVGKNILAENLAFLLGRPIWNVSFHIDVDAAYLIGMDTFRDGAVCFRPGPVYECVTAGGICILDEINMARNEALAVLHSLLDHRRQMEVPGYDRLVLHPAARFIGTMNYGYEGTRNLNEALLSRFVVLHLPVPGEQELQELLTYEFADLRKEAASTLSALFLDIRKKYEAKEISGRALDLRGLLDAVRLVRQGLTAEQALDMGLTGKCFDAQERALVKDLLALRIPPDWGREDFFVK</sequence>
<dbReference type="EMBL" id="SVBY01000031">
    <property type="protein sequence ID" value="MBE6092646.1"/>
    <property type="molecule type" value="Genomic_DNA"/>
</dbReference>
<dbReference type="Proteomes" id="UP000761380">
    <property type="component" value="Unassembled WGS sequence"/>
</dbReference>
<organism evidence="2 3">
    <name type="scientific">Selenomonas ruminantium</name>
    <dbReference type="NCBI Taxonomy" id="971"/>
    <lineage>
        <taxon>Bacteria</taxon>
        <taxon>Bacillati</taxon>
        <taxon>Bacillota</taxon>
        <taxon>Negativicutes</taxon>
        <taxon>Selenomonadales</taxon>
        <taxon>Selenomonadaceae</taxon>
        <taxon>Selenomonas</taxon>
    </lineage>
</organism>
<dbReference type="PANTHER" id="PTHR42759:SF1">
    <property type="entry name" value="MAGNESIUM-CHELATASE SUBUNIT CHLD"/>
    <property type="match status" value="1"/>
</dbReference>
<evidence type="ECO:0000313" key="3">
    <source>
        <dbReference type="Proteomes" id="UP000761380"/>
    </source>
</evidence>
<reference evidence="2" key="1">
    <citation type="submission" date="2019-04" db="EMBL/GenBank/DDBJ databases">
        <title>Evolution of Biomass-Degrading Anaerobic Consortia Revealed by Metagenomics.</title>
        <authorList>
            <person name="Peng X."/>
        </authorList>
    </citation>
    <scope>NUCLEOTIDE SEQUENCE</scope>
    <source>
        <strain evidence="2">SIG240</strain>
    </source>
</reference>
<dbReference type="GO" id="GO:0005524">
    <property type="term" value="F:ATP binding"/>
    <property type="evidence" value="ECO:0007669"/>
    <property type="project" value="InterPro"/>
</dbReference>
<proteinExistence type="predicted"/>
<accession>A0A927ZR89</accession>
<dbReference type="Gene3D" id="3.40.50.300">
    <property type="entry name" value="P-loop containing nucleotide triphosphate hydrolases"/>
    <property type="match status" value="1"/>
</dbReference>
<gene>
    <name evidence="2" type="ORF">E7201_05705</name>
</gene>
<evidence type="ECO:0000259" key="1">
    <source>
        <dbReference type="Pfam" id="PF07728"/>
    </source>
</evidence>
<dbReference type="Pfam" id="PF07728">
    <property type="entry name" value="AAA_5"/>
    <property type="match status" value="1"/>
</dbReference>
<dbReference type="SUPFAM" id="SSF52540">
    <property type="entry name" value="P-loop containing nucleoside triphosphate hydrolases"/>
    <property type="match status" value="1"/>
</dbReference>
<feature type="domain" description="ATPase dynein-related AAA" evidence="1">
    <location>
        <begin position="63"/>
        <end position="195"/>
    </location>
</feature>
<dbReference type="InterPro" id="IPR027417">
    <property type="entry name" value="P-loop_NTPase"/>
</dbReference>
<dbReference type="GO" id="GO:0016887">
    <property type="term" value="F:ATP hydrolysis activity"/>
    <property type="evidence" value="ECO:0007669"/>
    <property type="project" value="InterPro"/>
</dbReference>
<dbReference type="AlphaFoldDB" id="A0A927ZR89"/>
<evidence type="ECO:0000313" key="2">
    <source>
        <dbReference type="EMBL" id="MBE6092646.1"/>
    </source>
</evidence>
<protein>
    <submittedName>
        <fullName evidence="2">MoxR family ATPase</fullName>
    </submittedName>
</protein>